<dbReference type="EMBL" id="VUJX02000002">
    <property type="protein sequence ID" value="KAL0940509.1"/>
    <property type="molecule type" value="Genomic_DNA"/>
</dbReference>
<dbReference type="Proteomes" id="UP000805649">
    <property type="component" value="Unassembled WGS sequence"/>
</dbReference>
<organism evidence="1 2">
    <name type="scientific">Colletotrichum truncatum</name>
    <name type="common">Anthracnose fungus</name>
    <name type="synonym">Colletotrichum capsici</name>
    <dbReference type="NCBI Taxonomy" id="5467"/>
    <lineage>
        <taxon>Eukaryota</taxon>
        <taxon>Fungi</taxon>
        <taxon>Dikarya</taxon>
        <taxon>Ascomycota</taxon>
        <taxon>Pezizomycotina</taxon>
        <taxon>Sordariomycetes</taxon>
        <taxon>Hypocreomycetidae</taxon>
        <taxon>Glomerellales</taxon>
        <taxon>Glomerellaceae</taxon>
        <taxon>Colletotrichum</taxon>
        <taxon>Colletotrichum truncatum species complex</taxon>
    </lineage>
</organism>
<comment type="caution">
    <text evidence="1">The sequence shown here is derived from an EMBL/GenBank/DDBJ whole genome shotgun (WGS) entry which is preliminary data.</text>
</comment>
<keyword evidence="2" id="KW-1185">Reference proteome</keyword>
<evidence type="ECO:0000313" key="2">
    <source>
        <dbReference type="Proteomes" id="UP000805649"/>
    </source>
</evidence>
<evidence type="ECO:0000313" key="1">
    <source>
        <dbReference type="EMBL" id="KAL0940509.1"/>
    </source>
</evidence>
<name>A0ACC3Z8U0_COLTU</name>
<proteinExistence type="predicted"/>
<reference evidence="1 2" key="1">
    <citation type="journal article" date="2020" name="Phytopathology">
        <title>Genome Sequence Resources of Colletotrichum truncatum, C. plurivorum, C. musicola, and C. sojae: Four Species Pathogenic to Soybean (Glycine max).</title>
        <authorList>
            <person name="Rogerio F."/>
            <person name="Boufleur T.R."/>
            <person name="Ciampi-Guillardi M."/>
            <person name="Sukno S.A."/>
            <person name="Thon M.R."/>
            <person name="Massola Junior N.S."/>
            <person name="Baroncelli R."/>
        </authorList>
    </citation>
    <scope>NUCLEOTIDE SEQUENCE [LARGE SCALE GENOMIC DNA]</scope>
    <source>
        <strain evidence="1 2">CMES1059</strain>
    </source>
</reference>
<protein>
    <submittedName>
        <fullName evidence="1">Uncharacterized protein</fullName>
    </submittedName>
</protein>
<gene>
    <name evidence="1" type="ORF">CTRU02_203272</name>
</gene>
<accession>A0ACC3Z8U0</accession>
<sequence>MPCSYYRSVGKRYKLLLSSKVYSKYTYLKQSYNTAADAIYAYIFLYSLRVNRLLDKAAYLEDVKVAKEEVLRKKATTLHAAQAKLDKSIARLDRLYK</sequence>